<feature type="region of interest" description="Disordered" evidence="1">
    <location>
        <begin position="1"/>
        <end position="79"/>
    </location>
</feature>
<dbReference type="EnsemblPlants" id="AET2Gv20485900.31">
    <property type="protein sequence ID" value="AET2Gv20485900.31"/>
    <property type="gene ID" value="AET2Gv20485900"/>
</dbReference>
<dbReference type="Proteomes" id="UP000015105">
    <property type="component" value="Chromosome 2D"/>
</dbReference>
<organism evidence="2 3">
    <name type="scientific">Aegilops tauschii subsp. strangulata</name>
    <name type="common">Goatgrass</name>
    <dbReference type="NCBI Taxonomy" id="200361"/>
    <lineage>
        <taxon>Eukaryota</taxon>
        <taxon>Viridiplantae</taxon>
        <taxon>Streptophyta</taxon>
        <taxon>Embryophyta</taxon>
        <taxon>Tracheophyta</taxon>
        <taxon>Spermatophyta</taxon>
        <taxon>Magnoliopsida</taxon>
        <taxon>Liliopsida</taxon>
        <taxon>Poales</taxon>
        <taxon>Poaceae</taxon>
        <taxon>BOP clade</taxon>
        <taxon>Pooideae</taxon>
        <taxon>Triticodae</taxon>
        <taxon>Triticeae</taxon>
        <taxon>Triticinae</taxon>
        <taxon>Aegilops</taxon>
    </lineage>
</organism>
<name>A0A453BFK9_AEGTS</name>
<feature type="compositionally biased region" description="Pro residues" evidence="1">
    <location>
        <begin position="1"/>
        <end position="11"/>
    </location>
</feature>
<protein>
    <submittedName>
        <fullName evidence="2">Uncharacterized protein</fullName>
    </submittedName>
</protein>
<evidence type="ECO:0000313" key="2">
    <source>
        <dbReference type="EnsemblPlants" id="AET2Gv20485900.31"/>
    </source>
</evidence>
<proteinExistence type="predicted"/>
<reference evidence="2" key="5">
    <citation type="journal article" date="2021" name="G3 (Bethesda)">
        <title>Aegilops tauschii genome assembly Aet v5.0 features greater sequence contiguity and improved annotation.</title>
        <authorList>
            <person name="Wang L."/>
            <person name="Zhu T."/>
            <person name="Rodriguez J.C."/>
            <person name="Deal K.R."/>
            <person name="Dubcovsky J."/>
            <person name="McGuire P.E."/>
            <person name="Lux T."/>
            <person name="Spannagl M."/>
            <person name="Mayer K.F.X."/>
            <person name="Baldrich P."/>
            <person name="Meyers B.C."/>
            <person name="Huo N."/>
            <person name="Gu Y.Q."/>
            <person name="Zhou H."/>
            <person name="Devos K.M."/>
            <person name="Bennetzen J.L."/>
            <person name="Unver T."/>
            <person name="Budak H."/>
            <person name="Gulick P.J."/>
            <person name="Galiba G."/>
            <person name="Kalapos B."/>
            <person name="Nelson D.R."/>
            <person name="Li P."/>
            <person name="You F.M."/>
            <person name="Luo M.C."/>
            <person name="Dvorak J."/>
        </authorList>
    </citation>
    <scope>NUCLEOTIDE SEQUENCE [LARGE SCALE GENOMIC DNA]</scope>
    <source>
        <strain evidence="2">cv. AL8/78</strain>
    </source>
</reference>
<evidence type="ECO:0000313" key="3">
    <source>
        <dbReference type="Proteomes" id="UP000015105"/>
    </source>
</evidence>
<dbReference type="Gramene" id="AET2Gv20485900.31">
    <property type="protein sequence ID" value="AET2Gv20485900.31"/>
    <property type="gene ID" value="AET2Gv20485900"/>
</dbReference>
<reference evidence="3" key="1">
    <citation type="journal article" date="2014" name="Science">
        <title>Ancient hybridizations among the ancestral genomes of bread wheat.</title>
        <authorList>
            <consortium name="International Wheat Genome Sequencing Consortium,"/>
            <person name="Marcussen T."/>
            <person name="Sandve S.R."/>
            <person name="Heier L."/>
            <person name="Spannagl M."/>
            <person name="Pfeifer M."/>
            <person name="Jakobsen K.S."/>
            <person name="Wulff B.B."/>
            <person name="Steuernagel B."/>
            <person name="Mayer K.F."/>
            <person name="Olsen O.A."/>
        </authorList>
    </citation>
    <scope>NUCLEOTIDE SEQUENCE [LARGE SCALE GENOMIC DNA]</scope>
    <source>
        <strain evidence="3">cv. AL8/78</strain>
    </source>
</reference>
<dbReference type="AlphaFoldDB" id="A0A453BFK9"/>
<accession>A0A453BFK9</accession>
<evidence type="ECO:0000256" key="1">
    <source>
        <dbReference type="SAM" id="MobiDB-lite"/>
    </source>
</evidence>
<keyword evidence="3" id="KW-1185">Reference proteome</keyword>
<feature type="compositionally biased region" description="Pro residues" evidence="1">
    <location>
        <begin position="52"/>
        <end position="65"/>
    </location>
</feature>
<reference evidence="3" key="2">
    <citation type="journal article" date="2017" name="Nat. Plants">
        <title>The Aegilops tauschii genome reveals multiple impacts of transposons.</title>
        <authorList>
            <person name="Zhao G."/>
            <person name="Zou C."/>
            <person name="Li K."/>
            <person name="Wang K."/>
            <person name="Li T."/>
            <person name="Gao L."/>
            <person name="Zhang X."/>
            <person name="Wang H."/>
            <person name="Yang Z."/>
            <person name="Liu X."/>
            <person name="Jiang W."/>
            <person name="Mao L."/>
            <person name="Kong X."/>
            <person name="Jiao Y."/>
            <person name="Jia J."/>
        </authorList>
    </citation>
    <scope>NUCLEOTIDE SEQUENCE [LARGE SCALE GENOMIC DNA]</scope>
    <source>
        <strain evidence="3">cv. AL8/78</strain>
    </source>
</reference>
<reference evidence="2" key="4">
    <citation type="submission" date="2019-03" db="UniProtKB">
        <authorList>
            <consortium name="EnsemblPlants"/>
        </authorList>
    </citation>
    <scope>IDENTIFICATION</scope>
</reference>
<sequence length="204" mass="21509">MRVSPPPPPSQRLPRAPHPHLLSGSRGRLTPTYSAAPAGASPPTFSAAPAGASPPPSPRLLPAPGSPRDGRLPSPTGHLPLQAVQASPLRLLLAALGDAPAATPPRPWWEVRHRSIQRSKPTARGRSPSQHPFPAAIVRCSVQLLQPTQAVAPFATTAPAQTRAWSSSTSSSRGLRASPARVCLHQKYNSCYSPCTCTCLFSKQ</sequence>
<feature type="compositionally biased region" description="Low complexity" evidence="1">
    <location>
        <begin position="30"/>
        <end position="51"/>
    </location>
</feature>
<reference evidence="2" key="3">
    <citation type="journal article" date="2017" name="Nature">
        <title>Genome sequence of the progenitor of the wheat D genome Aegilops tauschii.</title>
        <authorList>
            <person name="Luo M.C."/>
            <person name="Gu Y.Q."/>
            <person name="Puiu D."/>
            <person name="Wang H."/>
            <person name="Twardziok S.O."/>
            <person name="Deal K.R."/>
            <person name="Huo N."/>
            <person name="Zhu T."/>
            <person name="Wang L."/>
            <person name="Wang Y."/>
            <person name="McGuire P.E."/>
            <person name="Liu S."/>
            <person name="Long H."/>
            <person name="Ramasamy R.K."/>
            <person name="Rodriguez J.C."/>
            <person name="Van S.L."/>
            <person name="Yuan L."/>
            <person name="Wang Z."/>
            <person name="Xia Z."/>
            <person name="Xiao L."/>
            <person name="Anderson O.D."/>
            <person name="Ouyang S."/>
            <person name="Liang Y."/>
            <person name="Zimin A.V."/>
            <person name="Pertea G."/>
            <person name="Qi P."/>
            <person name="Bennetzen J.L."/>
            <person name="Dai X."/>
            <person name="Dawson M.W."/>
            <person name="Muller H.G."/>
            <person name="Kugler K."/>
            <person name="Rivarola-Duarte L."/>
            <person name="Spannagl M."/>
            <person name="Mayer K.F.X."/>
            <person name="Lu F.H."/>
            <person name="Bevan M.W."/>
            <person name="Leroy P."/>
            <person name="Li P."/>
            <person name="You F.M."/>
            <person name="Sun Q."/>
            <person name="Liu Z."/>
            <person name="Lyons E."/>
            <person name="Wicker T."/>
            <person name="Salzberg S.L."/>
            <person name="Devos K.M."/>
            <person name="Dvorak J."/>
        </authorList>
    </citation>
    <scope>NUCLEOTIDE SEQUENCE [LARGE SCALE GENOMIC DNA]</scope>
    <source>
        <strain evidence="2">cv. AL8/78</strain>
    </source>
</reference>